<feature type="transmembrane region" description="Helical" evidence="2">
    <location>
        <begin position="102"/>
        <end position="120"/>
    </location>
</feature>
<feature type="transmembrane region" description="Helical" evidence="2">
    <location>
        <begin position="421"/>
        <end position="445"/>
    </location>
</feature>
<evidence type="ECO:0000256" key="2">
    <source>
        <dbReference type="SAM" id="Phobius"/>
    </source>
</evidence>
<gene>
    <name evidence="3" type="ORF">SAMN05443248_7356</name>
</gene>
<sequence>MTDRSIGLEGDGAGSESNQSPGYDRAPAGERTDFDPVRLGSTVSRALLLLVFVGLFFVSLMIVSNVAINFHISTYGRKEGVAAMLVVTVVIAGAFVFSRFSFGYLAGFYLFAMMAGYFWFNIFGTLGYDRRVALISAIASIVLFLAPVLLITRPARRFFTLPHAVLDLLPACIFLLSAVVFLLTALNGVRLAGLTDMYKYRATLHHSQLFEYFVGIFYGALLPFTFACSLARKRWLMLLALCALSLLFYTVTLTKVSLFVSSLLIFFAILSAYFEARAAVILSLLLPTAVGLLARQFNSDIAFEVFGFLSFRMLAIPSISLDHYYVFFADHPLTHFCQLSFMKGITDCPYSDQLGVVLANWFRLGNLNASLFATEGVASVGALFAPISALVCGLILAIGNNVSAGLPKPFIFVSAATIPHILLNVPLATTLLSHGLGLLFLLWYVTPPDYFEQPAVPVARQIWRRFGRGPPNKFTGRNVLPAAAEQAGSFRE</sequence>
<feature type="transmembrane region" description="Helical" evidence="2">
    <location>
        <begin position="238"/>
        <end position="270"/>
    </location>
</feature>
<feature type="transmembrane region" description="Helical" evidence="2">
    <location>
        <begin position="209"/>
        <end position="231"/>
    </location>
</feature>
<dbReference type="AlphaFoldDB" id="A0A1M5XHX2"/>
<organism evidence="3 4">
    <name type="scientific">Bradyrhizobium erythrophlei</name>
    <dbReference type="NCBI Taxonomy" id="1437360"/>
    <lineage>
        <taxon>Bacteria</taxon>
        <taxon>Pseudomonadati</taxon>
        <taxon>Pseudomonadota</taxon>
        <taxon>Alphaproteobacteria</taxon>
        <taxon>Hyphomicrobiales</taxon>
        <taxon>Nitrobacteraceae</taxon>
        <taxon>Bradyrhizobium</taxon>
    </lineage>
</organism>
<feature type="transmembrane region" description="Helical" evidence="2">
    <location>
        <begin position="132"/>
        <end position="152"/>
    </location>
</feature>
<evidence type="ECO:0008006" key="5">
    <source>
        <dbReference type="Google" id="ProtNLM"/>
    </source>
</evidence>
<dbReference type="EMBL" id="LT670817">
    <property type="protein sequence ID" value="SHH99366.1"/>
    <property type="molecule type" value="Genomic_DNA"/>
</dbReference>
<feature type="transmembrane region" description="Helical" evidence="2">
    <location>
        <begin position="80"/>
        <end position="97"/>
    </location>
</feature>
<feature type="region of interest" description="Disordered" evidence="1">
    <location>
        <begin position="1"/>
        <end position="29"/>
    </location>
</feature>
<evidence type="ECO:0000313" key="3">
    <source>
        <dbReference type="EMBL" id="SHH99366.1"/>
    </source>
</evidence>
<feature type="transmembrane region" description="Helical" evidence="2">
    <location>
        <begin position="46"/>
        <end position="68"/>
    </location>
</feature>
<feature type="transmembrane region" description="Helical" evidence="2">
    <location>
        <begin position="377"/>
        <end position="400"/>
    </location>
</feature>
<dbReference type="Proteomes" id="UP000189796">
    <property type="component" value="Chromosome I"/>
</dbReference>
<name>A0A1M5XHX2_9BRAD</name>
<feature type="transmembrane region" description="Helical" evidence="2">
    <location>
        <begin position="301"/>
        <end position="321"/>
    </location>
</feature>
<accession>A0A1M5XHX2</accession>
<keyword evidence="2" id="KW-0472">Membrane</keyword>
<feature type="transmembrane region" description="Helical" evidence="2">
    <location>
        <begin position="164"/>
        <end position="189"/>
    </location>
</feature>
<keyword evidence="2" id="KW-1133">Transmembrane helix</keyword>
<protein>
    <recommendedName>
        <fullName evidence="5">Oligosaccharide repeat unit polymerase</fullName>
    </recommendedName>
</protein>
<keyword evidence="2" id="KW-0812">Transmembrane</keyword>
<proteinExistence type="predicted"/>
<evidence type="ECO:0000313" key="4">
    <source>
        <dbReference type="Proteomes" id="UP000189796"/>
    </source>
</evidence>
<evidence type="ECO:0000256" key="1">
    <source>
        <dbReference type="SAM" id="MobiDB-lite"/>
    </source>
</evidence>
<reference evidence="3 4" key="1">
    <citation type="submission" date="2016-11" db="EMBL/GenBank/DDBJ databases">
        <authorList>
            <person name="Jaros S."/>
            <person name="Januszkiewicz K."/>
            <person name="Wedrychowicz H."/>
        </authorList>
    </citation>
    <scope>NUCLEOTIDE SEQUENCE [LARGE SCALE GENOMIC DNA]</scope>
    <source>
        <strain evidence="3 4">GAS138</strain>
    </source>
</reference>